<dbReference type="Proteomes" id="UP001141806">
    <property type="component" value="Unassembled WGS sequence"/>
</dbReference>
<gene>
    <name evidence="8" type="ORF">NE237_023154</name>
</gene>
<evidence type="ECO:0000259" key="7">
    <source>
        <dbReference type="PROSITE" id="PS50863"/>
    </source>
</evidence>
<feature type="domain" description="TF-B3" evidence="7">
    <location>
        <begin position="93"/>
        <end position="195"/>
    </location>
</feature>
<dbReference type="InterPro" id="IPR015300">
    <property type="entry name" value="DNA-bd_pseudobarrel_sf"/>
</dbReference>
<keyword evidence="2" id="KW-0805">Transcription regulation</keyword>
<dbReference type="InterPro" id="IPR003340">
    <property type="entry name" value="B3_DNA-bd"/>
</dbReference>
<evidence type="ECO:0000256" key="4">
    <source>
        <dbReference type="ARBA" id="ARBA00023163"/>
    </source>
</evidence>
<dbReference type="Pfam" id="PF02362">
    <property type="entry name" value="B3"/>
    <property type="match status" value="1"/>
</dbReference>
<dbReference type="SMART" id="SM01019">
    <property type="entry name" value="B3"/>
    <property type="match status" value="1"/>
</dbReference>
<dbReference type="GO" id="GO:0003677">
    <property type="term" value="F:DNA binding"/>
    <property type="evidence" value="ECO:0007669"/>
    <property type="project" value="UniProtKB-KW"/>
</dbReference>
<dbReference type="InterPro" id="IPR044800">
    <property type="entry name" value="LEC2-like"/>
</dbReference>
<proteinExistence type="predicted"/>
<keyword evidence="5" id="KW-0539">Nucleus</keyword>
<feature type="region of interest" description="Disordered" evidence="6">
    <location>
        <begin position="1"/>
        <end position="46"/>
    </location>
</feature>
<dbReference type="Gene3D" id="2.40.330.10">
    <property type="entry name" value="DNA-binding pseudobarrel domain"/>
    <property type="match status" value="1"/>
</dbReference>
<dbReference type="GO" id="GO:0003700">
    <property type="term" value="F:DNA-binding transcription factor activity"/>
    <property type="evidence" value="ECO:0007669"/>
    <property type="project" value="InterPro"/>
</dbReference>
<keyword evidence="4" id="KW-0804">Transcription</keyword>
<dbReference type="CDD" id="cd10017">
    <property type="entry name" value="B3_DNA"/>
    <property type="match status" value="1"/>
</dbReference>
<keyword evidence="9" id="KW-1185">Reference proteome</keyword>
<dbReference type="GO" id="GO:0005634">
    <property type="term" value="C:nucleus"/>
    <property type="evidence" value="ECO:0007669"/>
    <property type="project" value="UniProtKB-SubCell"/>
</dbReference>
<organism evidence="8 9">
    <name type="scientific">Protea cynaroides</name>
    <dbReference type="NCBI Taxonomy" id="273540"/>
    <lineage>
        <taxon>Eukaryota</taxon>
        <taxon>Viridiplantae</taxon>
        <taxon>Streptophyta</taxon>
        <taxon>Embryophyta</taxon>
        <taxon>Tracheophyta</taxon>
        <taxon>Spermatophyta</taxon>
        <taxon>Magnoliopsida</taxon>
        <taxon>Proteales</taxon>
        <taxon>Proteaceae</taxon>
        <taxon>Protea</taxon>
    </lineage>
</organism>
<evidence type="ECO:0000313" key="9">
    <source>
        <dbReference type="Proteomes" id="UP001141806"/>
    </source>
</evidence>
<dbReference type="EMBL" id="JAMYWD010000008">
    <property type="protein sequence ID" value="KAJ4963215.1"/>
    <property type="molecule type" value="Genomic_DNA"/>
</dbReference>
<dbReference type="OrthoDB" id="757982at2759"/>
<evidence type="ECO:0000313" key="8">
    <source>
        <dbReference type="EMBL" id="KAJ4963215.1"/>
    </source>
</evidence>
<dbReference type="PROSITE" id="PS50863">
    <property type="entry name" value="B3"/>
    <property type="match status" value="1"/>
</dbReference>
<dbReference type="PANTHER" id="PTHR31140:SF73">
    <property type="entry name" value="B3 DOMAIN-CONTAINING TRANSCRIPTION FACTOR FUS3"/>
    <property type="match status" value="1"/>
</dbReference>
<reference evidence="8" key="1">
    <citation type="journal article" date="2023" name="Plant J.">
        <title>The genome of the king protea, Protea cynaroides.</title>
        <authorList>
            <person name="Chang J."/>
            <person name="Duong T.A."/>
            <person name="Schoeman C."/>
            <person name="Ma X."/>
            <person name="Roodt D."/>
            <person name="Barker N."/>
            <person name="Li Z."/>
            <person name="Van de Peer Y."/>
            <person name="Mizrachi E."/>
        </authorList>
    </citation>
    <scope>NUCLEOTIDE SEQUENCE</scope>
    <source>
        <tissue evidence="8">Young leaves</tissue>
    </source>
</reference>
<comment type="caution">
    <text evidence="8">The sequence shown here is derived from an EMBL/GenBank/DDBJ whole genome shotgun (WGS) entry which is preliminary data.</text>
</comment>
<evidence type="ECO:0000256" key="5">
    <source>
        <dbReference type="ARBA" id="ARBA00023242"/>
    </source>
</evidence>
<evidence type="ECO:0000256" key="3">
    <source>
        <dbReference type="ARBA" id="ARBA00023125"/>
    </source>
</evidence>
<evidence type="ECO:0000256" key="2">
    <source>
        <dbReference type="ARBA" id="ARBA00023015"/>
    </source>
</evidence>
<comment type="subcellular location">
    <subcellularLocation>
        <location evidence="1">Nucleus</location>
    </subcellularLocation>
</comment>
<dbReference type="AlphaFoldDB" id="A0A9Q0K5X6"/>
<feature type="compositionally biased region" description="Basic and acidic residues" evidence="6">
    <location>
        <begin position="13"/>
        <end position="29"/>
    </location>
</feature>
<name>A0A9Q0K5X6_9MAGN</name>
<protein>
    <recommendedName>
        <fullName evidence="7">TF-B3 domain-containing protein</fullName>
    </recommendedName>
</protein>
<sequence length="266" mass="30258">MSGVAGKPQVVAMERDRTNDESERSEPSHDLVAAATSRANRKKRILKRRQKRVSLGLLPYASASPMSLSHSPTQPHPAPHALEIDATKLRFLFQKELQESDVGTLKRIVLPKRAAEAFLPPNDAKKGIPIIMDDMNGQRVWNFKYRFWANNNSKMYVLEKTGEFVRTHNLQVGDYVMLFKDVENGKYVIQARKYFDHNHMISNHSMNDLFQQASVPTMDDLGIFSLGDTTTFFDDIPITFPGELEPDYATLESMTNFGSLNFDDFL</sequence>
<keyword evidence="3" id="KW-0238">DNA-binding</keyword>
<dbReference type="PANTHER" id="PTHR31140">
    <property type="entry name" value="B3 DOMAIN-CONTAINING TRANSCRIPTION FACTOR ABI3"/>
    <property type="match status" value="1"/>
</dbReference>
<accession>A0A9Q0K5X6</accession>
<dbReference type="SUPFAM" id="SSF101936">
    <property type="entry name" value="DNA-binding pseudobarrel domain"/>
    <property type="match status" value="1"/>
</dbReference>
<evidence type="ECO:0000256" key="1">
    <source>
        <dbReference type="ARBA" id="ARBA00004123"/>
    </source>
</evidence>
<evidence type="ECO:0000256" key="6">
    <source>
        <dbReference type="SAM" id="MobiDB-lite"/>
    </source>
</evidence>